<dbReference type="SUPFAM" id="SSF48600">
    <property type="entry name" value="Chorismate mutase II"/>
    <property type="match status" value="1"/>
</dbReference>
<evidence type="ECO:0000313" key="4">
    <source>
        <dbReference type="Proteomes" id="UP000272528"/>
    </source>
</evidence>
<dbReference type="KEGG" id="palb:EJC50_16165"/>
<proteinExistence type="predicted"/>
<reference evidence="4" key="1">
    <citation type="submission" date="2018-12" db="EMBL/GenBank/DDBJ databases">
        <title>Genome sequence of Peanibacillus sp.</title>
        <authorList>
            <person name="Subramani G."/>
            <person name="Srinivasan S."/>
            <person name="Kim M.K."/>
        </authorList>
    </citation>
    <scope>NUCLEOTIDE SEQUENCE [LARGE SCALE GENOMIC DNA]</scope>
    <source>
        <strain evidence="4">18JY67-1</strain>
    </source>
</reference>
<protein>
    <submittedName>
        <fullName evidence="3">Chorismate mutase</fullName>
    </submittedName>
</protein>
<keyword evidence="1" id="KW-0413">Isomerase</keyword>
<dbReference type="Proteomes" id="UP000272528">
    <property type="component" value="Chromosome"/>
</dbReference>
<dbReference type="PANTHER" id="PTHR38041">
    <property type="entry name" value="CHORISMATE MUTASE"/>
    <property type="match status" value="1"/>
</dbReference>
<organism evidence="3 4">
    <name type="scientific">Paenibacillus albus</name>
    <dbReference type="NCBI Taxonomy" id="2495582"/>
    <lineage>
        <taxon>Bacteria</taxon>
        <taxon>Bacillati</taxon>
        <taxon>Bacillota</taxon>
        <taxon>Bacilli</taxon>
        <taxon>Bacillales</taxon>
        <taxon>Paenibacillaceae</taxon>
        <taxon>Paenibacillus</taxon>
    </lineage>
</organism>
<dbReference type="InterPro" id="IPR051331">
    <property type="entry name" value="Chorismate_mutase-related"/>
</dbReference>
<dbReference type="Pfam" id="PF01817">
    <property type="entry name" value="CM_2"/>
    <property type="match status" value="1"/>
</dbReference>
<dbReference type="OrthoDB" id="517480at2"/>
<gene>
    <name evidence="3" type="ORF">EJC50_16165</name>
</gene>
<dbReference type="AlphaFoldDB" id="A0A3Q8X5S7"/>
<feature type="domain" description="Chorismate mutase" evidence="2">
    <location>
        <begin position="1"/>
        <end position="90"/>
    </location>
</feature>
<keyword evidence="4" id="KW-1185">Reference proteome</keyword>
<dbReference type="PANTHER" id="PTHR38041:SF1">
    <property type="entry name" value="CHORISMATE MUTASE"/>
    <property type="match status" value="1"/>
</dbReference>
<dbReference type="RefSeq" id="WP_126016689.1">
    <property type="nucleotide sequence ID" value="NZ_CP034437.1"/>
</dbReference>
<dbReference type="Gene3D" id="1.20.59.10">
    <property type="entry name" value="Chorismate mutase"/>
    <property type="match status" value="1"/>
</dbReference>
<sequence>MTVDLQELRVQIDAIDKQMIALLAERFQLTEEVGKYKAEHQLPPQDTVREAQQFVKIAELSEQHGLNPQYASEIYRRIIDIVIANHRELLVKA</sequence>
<dbReference type="InterPro" id="IPR036979">
    <property type="entry name" value="CM_dom_sf"/>
</dbReference>
<dbReference type="InterPro" id="IPR036263">
    <property type="entry name" value="Chorismate_II_sf"/>
</dbReference>
<evidence type="ECO:0000259" key="2">
    <source>
        <dbReference type="PROSITE" id="PS51168"/>
    </source>
</evidence>
<dbReference type="GO" id="GO:0009697">
    <property type="term" value="P:salicylic acid biosynthetic process"/>
    <property type="evidence" value="ECO:0007669"/>
    <property type="project" value="TreeGrafter"/>
</dbReference>
<dbReference type="PROSITE" id="PS51168">
    <property type="entry name" value="CHORISMATE_MUT_2"/>
    <property type="match status" value="1"/>
</dbReference>
<dbReference type="EMBL" id="CP034437">
    <property type="protein sequence ID" value="AZN41029.1"/>
    <property type="molecule type" value="Genomic_DNA"/>
</dbReference>
<accession>A0A3Q8X5S7</accession>
<evidence type="ECO:0000256" key="1">
    <source>
        <dbReference type="ARBA" id="ARBA00023235"/>
    </source>
</evidence>
<dbReference type="GO" id="GO:0004106">
    <property type="term" value="F:chorismate mutase activity"/>
    <property type="evidence" value="ECO:0007669"/>
    <property type="project" value="InterPro"/>
</dbReference>
<name>A0A3Q8X5S7_9BACL</name>
<dbReference type="GO" id="GO:0046417">
    <property type="term" value="P:chorismate metabolic process"/>
    <property type="evidence" value="ECO:0007669"/>
    <property type="project" value="InterPro"/>
</dbReference>
<dbReference type="SMART" id="SM00830">
    <property type="entry name" value="CM_2"/>
    <property type="match status" value="1"/>
</dbReference>
<dbReference type="InterPro" id="IPR002701">
    <property type="entry name" value="CM_II_prokaryot"/>
</dbReference>
<evidence type="ECO:0000313" key="3">
    <source>
        <dbReference type="EMBL" id="AZN41029.1"/>
    </source>
</evidence>